<organism evidence="12 13">
    <name type="scientific">Desulfobacula phenolica</name>
    <dbReference type="NCBI Taxonomy" id="90732"/>
    <lineage>
        <taxon>Bacteria</taxon>
        <taxon>Pseudomonadati</taxon>
        <taxon>Thermodesulfobacteriota</taxon>
        <taxon>Desulfobacteria</taxon>
        <taxon>Desulfobacterales</taxon>
        <taxon>Desulfobacteraceae</taxon>
        <taxon>Desulfobacula</taxon>
    </lineage>
</organism>
<dbReference type="Proteomes" id="UP000199608">
    <property type="component" value="Unassembled WGS sequence"/>
</dbReference>
<evidence type="ECO:0000256" key="1">
    <source>
        <dbReference type="ARBA" id="ARBA00001864"/>
    </source>
</evidence>
<evidence type="ECO:0000256" key="9">
    <source>
        <dbReference type="PIRSR" id="PIRSR001399-1"/>
    </source>
</evidence>
<feature type="site" description="Transition state stabilizer" evidence="8 11">
    <location>
        <position position="22"/>
    </location>
</feature>
<feature type="binding site" evidence="8 10">
    <location>
        <position position="85"/>
    </location>
    <ligand>
        <name>substrate</name>
    </ligand>
</feature>
<dbReference type="GO" id="GO:0008652">
    <property type="term" value="P:amino acid biosynthetic process"/>
    <property type="evidence" value="ECO:0007669"/>
    <property type="project" value="UniProtKB-KW"/>
</dbReference>
<dbReference type="GO" id="GO:0019631">
    <property type="term" value="P:quinate catabolic process"/>
    <property type="evidence" value="ECO:0007669"/>
    <property type="project" value="TreeGrafter"/>
</dbReference>
<dbReference type="PROSITE" id="PS01029">
    <property type="entry name" value="DEHYDROQUINASE_II"/>
    <property type="match status" value="1"/>
</dbReference>
<dbReference type="NCBIfam" id="NF003805">
    <property type="entry name" value="PRK05395.1-2"/>
    <property type="match status" value="1"/>
</dbReference>
<dbReference type="GO" id="GO:0003855">
    <property type="term" value="F:3-dehydroquinate dehydratase activity"/>
    <property type="evidence" value="ECO:0007669"/>
    <property type="project" value="UniProtKB-UniRule"/>
</dbReference>
<dbReference type="PANTHER" id="PTHR21272:SF3">
    <property type="entry name" value="CATABOLIC 3-DEHYDROQUINASE"/>
    <property type="match status" value="1"/>
</dbReference>
<dbReference type="NCBIfam" id="NF003806">
    <property type="entry name" value="PRK05395.1-3"/>
    <property type="match status" value="1"/>
</dbReference>
<dbReference type="AlphaFoldDB" id="A0A1H2DVG9"/>
<evidence type="ECO:0000256" key="10">
    <source>
        <dbReference type="PIRSR" id="PIRSR001399-2"/>
    </source>
</evidence>
<dbReference type="RefSeq" id="WP_092230519.1">
    <property type="nucleotide sequence ID" value="NZ_FNLL01000002.1"/>
</dbReference>
<dbReference type="PANTHER" id="PTHR21272">
    <property type="entry name" value="CATABOLIC 3-DEHYDROQUINASE"/>
    <property type="match status" value="1"/>
</dbReference>
<dbReference type="NCBIfam" id="TIGR01088">
    <property type="entry name" value="aroQ"/>
    <property type="match status" value="1"/>
</dbReference>
<dbReference type="InterPro" id="IPR001874">
    <property type="entry name" value="DHquinase_II"/>
</dbReference>
<dbReference type="Gene3D" id="3.40.50.9100">
    <property type="entry name" value="Dehydroquinase, class II"/>
    <property type="match status" value="1"/>
</dbReference>
<reference evidence="13" key="1">
    <citation type="submission" date="2016-10" db="EMBL/GenBank/DDBJ databases">
        <authorList>
            <person name="Varghese N."/>
            <person name="Submissions S."/>
        </authorList>
    </citation>
    <scope>NUCLEOTIDE SEQUENCE [LARGE SCALE GENOMIC DNA]</scope>
    <source>
        <strain evidence="13">DSM 3384</strain>
    </source>
</reference>
<comment type="similarity">
    <text evidence="4 8">Belongs to the type-II 3-dehydroquinase family.</text>
</comment>
<dbReference type="UniPathway" id="UPA00053">
    <property type="reaction ID" value="UER00086"/>
</dbReference>
<dbReference type="InterPro" id="IPR036441">
    <property type="entry name" value="DHquinase_II_sf"/>
</dbReference>
<evidence type="ECO:0000313" key="13">
    <source>
        <dbReference type="Proteomes" id="UP000199608"/>
    </source>
</evidence>
<dbReference type="EC" id="4.2.1.10" evidence="6 8"/>
<gene>
    <name evidence="8" type="primary">aroQ</name>
    <name evidence="12" type="ORF">SAMN04487931_102236</name>
</gene>
<keyword evidence="7 8" id="KW-0456">Lyase</keyword>
<dbReference type="CDD" id="cd00466">
    <property type="entry name" value="DHQase_II"/>
    <property type="match status" value="1"/>
</dbReference>
<dbReference type="GO" id="GO:0009423">
    <property type="term" value="P:chorismate biosynthetic process"/>
    <property type="evidence" value="ECO:0007669"/>
    <property type="project" value="UniProtKB-UniRule"/>
</dbReference>
<dbReference type="InterPro" id="IPR018509">
    <property type="entry name" value="DHquinase_II_CS"/>
</dbReference>
<comment type="catalytic activity">
    <reaction evidence="1 8">
        <text>3-dehydroquinate = 3-dehydroshikimate + H2O</text>
        <dbReference type="Rhea" id="RHEA:21096"/>
        <dbReference type="ChEBI" id="CHEBI:15377"/>
        <dbReference type="ChEBI" id="CHEBI:16630"/>
        <dbReference type="ChEBI" id="CHEBI:32364"/>
        <dbReference type="EC" id="4.2.1.10"/>
    </reaction>
</comment>
<comment type="subunit">
    <text evidence="5 8">Homododecamer.</text>
</comment>
<accession>A0A1H2DVG9</accession>
<sequence length="151" mass="16722">MTQKTKKIQAINGPNLNMLGKREPEIYGSLTLDEINKDLAQKALKLGVDIVFFQSNHEGAIVDKIHEMFEDNIDGIMINPGAFTHTSVALRDAMLLMSCPVIEIHLSNIHKREAFRHKSLLADIVTGQITGCGPYGYTMALNALVNMINES</sequence>
<feature type="active site" description="Proton acceptor" evidence="8 9">
    <location>
        <position position="27"/>
    </location>
</feature>
<dbReference type="SUPFAM" id="SSF52304">
    <property type="entry name" value="Type II 3-dehydroquinate dehydratase"/>
    <property type="match status" value="1"/>
</dbReference>
<evidence type="ECO:0000256" key="8">
    <source>
        <dbReference type="HAMAP-Rule" id="MF_00169"/>
    </source>
</evidence>
<dbReference type="PIRSF" id="PIRSF001399">
    <property type="entry name" value="DHquinase_II"/>
    <property type="match status" value="1"/>
</dbReference>
<evidence type="ECO:0000256" key="7">
    <source>
        <dbReference type="ARBA" id="ARBA00023239"/>
    </source>
</evidence>
<dbReference type="HAMAP" id="MF_00169">
    <property type="entry name" value="AroQ"/>
    <property type="match status" value="1"/>
</dbReference>
<dbReference type="EMBL" id="FNLL01000002">
    <property type="protein sequence ID" value="SDT86832.1"/>
    <property type="molecule type" value="Genomic_DNA"/>
</dbReference>
<evidence type="ECO:0000256" key="2">
    <source>
        <dbReference type="ARBA" id="ARBA00003924"/>
    </source>
</evidence>
<comment type="pathway">
    <text evidence="3 8">Metabolic intermediate biosynthesis; chorismate biosynthesis; chorismate from D-erythrose 4-phosphate and phosphoenolpyruvate: step 3/7.</text>
</comment>
<dbReference type="GO" id="GO:0009073">
    <property type="term" value="P:aromatic amino acid family biosynthetic process"/>
    <property type="evidence" value="ECO:0007669"/>
    <property type="project" value="UniProtKB-KW"/>
</dbReference>
<dbReference type="NCBIfam" id="NF003807">
    <property type="entry name" value="PRK05395.1-4"/>
    <property type="match status" value="1"/>
</dbReference>
<proteinExistence type="inferred from homology"/>
<protein>
    <recommendedName>
        <fullName evidence="6 8">3-dehydroquinate dehydratase</fullName>
        <shortName evidence="8">3-dehydroquinase</shortName>
        <ecNumber evidence="6 8">4.2.1.10</ecNumber>
    </recommendedName>
    <alternativeName>
        <fullName evidence="8">Type II DHQase</fullName>
    </alternativeName>
</protein>
<keyword evidence="8" id="KW-0028">Amino-acid biosynthesis</keyword>
<feature type="binding site" evidence="8 10">
    <location>
        <position position="79"/>
    </location>
    <ligand>
        <name>substrate</name>
    </ligand>
</feature>
<feature type="binding site" evidence="8 10">
    <location>
        <position position="116"/>
    </location>
    <ligand>
        <name>substrate</name>
    </ligand>
</feature>
<dbReference type="Pfam" id="PF01220">
    <property type="entry name" value="DHquinase_II"/>
    <property type="match status" value="1"/>
</dbReference>
<evidence type="ECO:0000256" key="11">
    <source>
        <dbReference type="PIRSR" id="PIRSR001399-3"/>
    </source>
</evidence>
<evidence type="ECO:0000256" key="3">
    <source>
        <dbReference type="ARBA" id="ARBA00004902"/>
    </source>
</evidence>
<feature type="active site" description="Proton donor" evidence="8 9">
    <location>
        <position position="105"/>
    </location>
</feature>
<keyword evidence="8" id="KW-0057">Aromatic amino acid biosynthesis</keyword>
<dbReference type="NCBIfam" id="NF003804">
    <property type="entry name" value="PRK05395.1-1"/>
    <property type="match status" value="1"/>
</dbReference>
<evidence type="ECO:0000256" key="5">
    <source>
        <dbReference type="ARBA" id="ARBA00011193"/>
    </source>
</evidence>
<feature type="binding site" evidence="8 10">
    <location>
        <position position="92"/>
    </location>
    <ligand>
        <name>substrate</name>
    </ligand>
</feature>
<keyword evidence="13" id="KW-1185">Reference proteome</keyword>
<comment type="function">
    <text evidence="2 8">Catalyzes a trans-dehydration via an enolate intermediate.</text>
</comment>
<evidence type="ECO:0000313" key="12">
    <source>
        <dbReference type="EMBL" id="SDT86832.1"/>
    </source>
</evidence>
<name>A0A1H2DVG9_9BACT</name>
<evidence type="ECO:0000256" key="6">
    <source>
        <dbReference type="ARBA" id="ARBA00012060"/>
    </source>
</evidence>
<evidence type="ECO:0000256" key="4">
    <source>
        <dbReference type="ARBA" id="ARBA00011037"/>
    </source>
</evidence>
<feature type="binding site" evidence="8 10">
    <location>
        <begin position="106"/>
        <end position="107"/>
    </location>
    <ligand>
        <name>substrate</name>
    </ligand>
</feature>